<organism evidence="2">
    <name type="scientific">Eubacterium limosum</name>
    <dbReference type="NCBI Taxonomy" id="1736"/>
    <lineage>
        <taxon>Bacteria</taxon>
        <taxon>Bacillati</taxon>
        <taxon>Bacillota</taxon>
        <taxon>Clostridia</taxon>
        <taxon>Eubacteriales</taxon>
        <taxon>Eubacteriaceae</taxon>
        <taxon>Eubacterium</taxon>
    </lineage>
</organism>
<protein>
    <submittedName>
        <fullName evidence="2">Uncharacterized protein</fullName>
    </submittedName>
</protein>
<gene>
    <name evidence="2" type="ORF">ELLFYP34_00137</name>
</gene>
<reference evidence="2" key="1">
    <citation type="submission" date="2019-11" db="EMBL/GenBank/DDBJ databases">
        <authorList>
            <person name="Feng L."/>
        </authorList>
    </citation>
    <scope>NUCLEOTIDE SEQUENCE</scope>
    <source>
        <strain evidence="2">ElimosumLFYP34</strain>
    </source>
</reference>
<keyword evidence="1" id="KW-0812">Transmembrane</keyword>
<feature type="transmembrane region" description="Helical" evidence="1">
    <location>
        <begin position="12"/>
        <end position="34"/>
    </location>
</feature>
<accession>A0A6N3EU09</accession>
<keyword evidence="1" id="KW-1133">Transmembrane helix</keyword>
<name>A0A6N3EU09_EUBLI</name>
<dbReference type="EMBL" id="CACRTR010000012">
    <property type="protein sequence ID" value="VYU43675.1"/>
    <property type="molecule type" value="Genomic_DNA"/>
</dbReference>
<keyword evidence="1" id="KW-0472">Membrane</keyword>
<evidence type="ECO:0000313" key="2">
    <source>
        <dbReference type="EMBL" id="VYU43675.1"/>
    </source>
</evidence>
<dbReference type="AlphaFoldDB" id="A0A6N3EU09"/>
<proteinExistence type="predicted"/>
<sequence length="226" mass="27160">MKQVKKQKHVVKIFVFSFLCIFIIFAVIFVYAIYRYYHKVQNRQDEISSDYSQHMAEQANRRKKQITSAPDRYIQDFNQYYQVDLSDESDFKHDRLDEGSNSYTFKFPDEFVKSELEKSSYNDVYLSTTYNDESLKENLKKDYPIYFQVYVDYHQNMPEGNNQAAMEEIILYLLKPVYPEMTLEKVQAIIENKDDDNEGSEIYRGGFRRNEDRGFGFDFYLRYPLS</sequence>
<evidence type="ECO:0000256" key="1">
    <source>
        <dbReference type="SAM" id="Phobius"/>
    </source>
</evidence>